<protein>
    <submittedName>
        <fullName evidence="3">Uncharacterized protein</fullName>
    </submittedName>
</protein>
<proteinExistence type="predicted"/>
<evidence type="ECO:0000313" key="3">
    <source>
        <dbReference type="EMBL" id="CAH0396057.1"/>
    </source>
</evidence>
<feature type="region of interest" description="Disordered" evidence="1">
    <location>
        <begin position="69"/>
        <end position="188"/>
    </location>
</feature>
<dbReference type="Proteomes" id="UP001152759">
    <property type="component" value="Chromosome 9"/>
</dbReference>
<feature type="signal peptide" evidence="2">
    <location>
        <begin position="1"/>
        <end position="22"/>
    </location>
</feature>
<reference evidence="3" key="1">
    <citation type="submission" date="2021-12" db="EMBL/GenBank/DDBJ databases">
        <authorList>
            <person name="King R."/>
        </authorList>
    </citation>
    <scope>NUCLEOTIDE SEQUENCE</scope>
</reference>
<feature type="compositionally biased region" description="Polar residues" evidence="1">
    <location>
        <begin position="121"/>
        <end position="136"/>
    </location>
</feature>
<dbReference type="EMBL" id="OU963870">
    <property type="protein sequence ID" value="CAH0396057.1"/>
    <property type="molecule type" value="Genomic_DNA"/>
</dbReference>
<feature type="compositionally biased region" description="Low complexity" evidence="1">
    <location>
        <begin position="87"/>
        <end position="98"/>
    </location>
</feature>
<feature type="chain" id="PRO_5040110325" evidence="2">
    <location>
        <begin position="23"/>
        <end position="188"/>
    </location>
</feature>
<evidence type="ECO:0000256" key="1">
    <source>
        <dbReference type="SAM" id="MobiDB-lite"/>
    </source>
</evidence>
<gene>
    <name evidence="3" type="ORF">BEMITA_LOCUS14164</name>
</gene>
<organism evidence="3 4">
    <name type="scientific">Bemisia tabaci</name>
    <name type="common">Sweetpotato whitefly</name>
    <name type="synonym">Aleurodes tabaci</name>
    <dbReference type="NCBI Taxonomy" id="7038"/>
    <lineage>
        <taxon>Eukaryota</taxon>
        <taxon>Metazoa</taxon>
        <taxon>Ecdysozoa</taxon>
        <taxon>Arthropoda</taxon>
        <taxon>Hexapoda</taxon>
        <taxon>Insecta</taxon>
        <taxon>Pterygota</taxon>
        <taxon>Neoptera</taxon>
        <taxon>Paraneoptera</taxon>
        <taxon>Hemiptera</taxon>
        <taxon>Sternorrhyncha</taxon>
        <taxon>Aleyrodoidea</taxon>
        <taxon>Aleyrodidae</taxon>
        <taxon>Aleyrodinae</taxon>
        <taxon>Bemisia</taxon>
    </lineage>
</organism>
<name>A0A9P0ALV1_BEMTA</name>
<feature type="compositionally biased region" description="Low complexity" evidence="1">
    <location>
        <begin position="155"/>
        <end position="164"/>
    </location>
</feature>
<dbReference type="AlphaFoldDB" id="A0A9P0ALV1"/>
<keyword evidence="4" id="KW-1185">Reference proteome</keyword>
<feature type="compositionally biased region" description="Low complexity" evidence="1">
    <location>
        <begin position="173"/>
        <end position="188"/>
    </location>
</feature>
<evidence type="ECO:0000313" key="4">
    <source>
        <dbReference type="Proteomes" id="UP001152759"/>
    </source>
</evidence>
<accession>A0A9P0ALV1</accession>
<evidence type="ECO:0000256" key="2">
    <source>
        <dbReference type="SAM" id="SignalP"/>
    </source>
</evidence>
<sequence length="188" mass="20921">MSSPSGVICWCFLALAVWHVSAIANPNTKDKKDDYLSDEEAVKYMNEHPEYRPNFDFVPMDLAATTLTGGRDFENLDDRRPQDNRRPQSPLRRQQSLSAEEKRAFLQRQQPRLAADGRPNPQLQRQNSGPKPTNSPKRSDSQRLRAAAALKKSPSIKSASLTKSKSLKKPGNSPGRSQSPRRAAAPAA</sequence>
<feature type="compositionally biased region" description="Basic and acidic residues" evidence="1">
    <location>
        <begin position="71"/>
        <end position="86"/>
    </location>
</feature>
<keyword evidence="2" id="KW-0732">Signal</keyword>